<accession>A0A1X7U513</accession>
<proteinExistence type="predicted"/>
<sequence length="55" mass="6204">MASIQLGIKKVAELRNKDVSLTEGFTNSVLWLIVHTSCNCPHNHYVLISRGPHFK</sequence>
<protein>
    <submittedName>
        <fullName evidence="1">Uncharacterized protein</fullName>
    </submittedName>
</protein>
<evidence type="ECO:0000313" key="1">
    <source>
        <dbReference type="EnsemblMetazoa" id="Aqu2.1.22546_001"/>
    </source>
</evidence>
<dbReference type="AlphaFoldDB" id="A0A1X7U513"/>
<dbReference type="EnsemblMetazoa" id="Aqu2.1.22546_001">
    <property type="protein sequence ID" value="Aqu2.1.22546_001"/>
    <property type="gene ID" value="Aqu2.1.22546"/>
</dbReference>
<dbReference type="InParanoid" id="A0A1X7U513"/>
<name>A0A1X7U513_AMPQE</name>
<reference evidence="1" key="1">
    <citation type="submission" date="2017-05" db="UniProtKB">
        <authorList>
            <consortium name="EnsemblMetazoa"/>
        </authorList>
    </citation>
    <scope>IDENTIFICATION</scope>
</reference>
<organism evidence="1">
    <name type="scientific">Amphimedon queenslandica</name>
    <name type="common">Sponge</name>
    <dbReference type="NCBI Taxonomy" id="400682"/>
    <lineage>
        <taxon>Eukaryota</taxon>
        <taxon>Metazoa</taxon>
        <taxon>Porifera</taxon>
        <taxon>Demospongiae</taxon>
        <taxon>Heteroscleromorpha</taxon>
        <taxon>Haplosclerida</taxon>
        <taxon>Niphatidae</taxon>
        <taxon>Amphimedon</taxon>
    </lineage>
</organism>